<sequence length="280" mass="31670">MDRNVRVRLIDELMSSKRTKVMGIINVTPDSFYSGSRVSETELLDKVEEMIKNGVDVIDIGGESTRPGADPVPLEEEIRRTVTAVKLVRRHFDIPISVDTYKSEVARLSLEEGADIINDISALRFDEKMVDVAAHYKCPVIIMHMKGTPKTMQENPEYTDVIGEITDFFKERIEFAKSHGIEKLILDPGIGFGKKLEHNLAIFKHIESFKELGYPILIGASRKSMIGMILNLPPEERLNGTLALTAYCVMHDVDFVRVHDVKENVEIVKVLEAIKNFRSE</sequence>
<evidence type="ECO:0000256" key="3">
    <source>
        <dbReference type="ARBA" id="ARBA00004763"/>
    </source>
</evidence>
<proteinExistence type="inferred from homology"/>
<protein>
    <recommendedName>
        <fullName evidence="6">Dihydropteroate synthase</fullName>
        <ecNumber evidence="5">2.5.1.15</ecNumber>
    </recommendedName>
    <alternativeName>
        <fullName evidence="11">Dihydropteroate pyrophosphorylase</fullName>
    </alternativeName>
</protein>
<comment type="catalytic activity">
    <reaction evidence="1">
        <text>(7,8-dihydropterin-6-yl)methyl diphosphate + 4-aminobenzoate = 7,8-dihydropteroate + diphosphate</text>
        <dbReference type="Rhea" id="RHEA:19949"/>
        <dbReference type="ChEBI" id="CHEBI:17836"/>
        <dbReference type="ChEBI" id="CHEBI:17839"/>
        <dbReference type="ChEBI" id="CHEBI:33019"/>
        <dbReference type="ChEBI" id="CHEBI:72950"/>
        <dbReference type="EC" id="2.5.1.15"/>
    </reaction>
</comment>
<dbReference type="Pfam" id="PF00809">
    <property type="entry name" value="Pterin_bind"/>
    <property type="match status" value="1"/>
</dbReference>
<dbReference type="FunFam" id="3.20.20.20:FF:000006">
    <property type="entry name" value="Dihydropteroate synthase"/>
    <property type="match status" value="1"/>
</dbReference>
<dbReference type="Gene3D" id="3.20.20.20">
    <property type="entry name" value="Dihydropteroate synthase-like"/>
    <property type="match status" value="1"/>
</dbReference>
<evidence type="ECO:0000256" key="11">
    <source>
        <dbReference type="ARBA" id="ARBA00030193"/>
    </source>
</evidence>
<evidence type="ECO:0000256" key="5">
    <source>
        <dbReference type="ARBA" id="ARBA00012458"/>
    </source>
</evidence>
<dbReference type="InterPro" id="IPR000489">
    <property type="entry name" value="Pterin-binding_dom"/>
</dbReference>
<dbReference type="InterPro" id="IPR045031">
    <property type="entry name" value="DHP_synth-like"/>
</dbReference>
<keyword evidence="7" id="KW-0808">Transferase</keyword>
<dbReference type="PATRIC" id="fig|771875.3.peg.341"/>
<reference evidence="13" key="1">
    <citation type="submission" date="2012-03" db="EMBL/GenBank/DDBJ databases">
        <title>Complete sequence of Fervidobacterium pennivorans DSM 9078.</title>
        <authorList>
            <consortium name="US DOE Joint Genome Institute"/>
            <person name="Lucas S."/>
            <person name="Han J."/>
            <person name="Lapidus A."/>
            <person name="Cheng J.-F."/>
            <person name="Goodwin L."/>
            <person name="Pitluck S."/>
            <person name="Peters L."/>
            <person name="Ovchinnikova G."/>
            <person name="Lu M."/>
            <person name="Detter J.C."/>
            <person name="Han C."/>
            <person name="Tapia R."/>
            <person name="Land M."/>
            <person name="Hauser L."/>
            <person name="Kyrpides N."/>
            <person name="Ivanova N."/>
            <person name="Pagani I."/>
            <person name="Noll K.M."/>
            <person name="Woyke T."/>
        </authorList>
    </citation>
    <scope>NUCLEOTIDE SEQUENCE</scope>
    <source>
        <strain evidence="13">DSM 9078</strain>
    </source>
</reference>
<evidence type="ECO:0000256" key="9">
    <source>
        <dbReference type="ARBA" id="ARBA00022842"/>
    </source>
</evidence>
<dbReference type="NCBIfam" id="TIGR01496">
    <property type="entry name" value="DHPS"/>
    <property type="match status" value="1"/>
</dbReference>
<evidence type="ECO:0000256" key="2">
    <source>
        <dbReference type="ARBA" id="ARBA00001946"/>
    </source>
</evidence>
<accession>H9UAD4</accession>
<dbReference type="EC" id="2.5.1.15" evidence="5"/>
<dbReference type="GO" id="GO:0005829">
    <property type="term" value="C:cytosol"/>
    <property type="evidence" value="ECO:0007669"/>
    <property type="project" value="TreeGrafter"/>
</dbReference>
<keyword evidence="8" id="KW-0479">Metal-binding</keyword>
<dbReference type="Proteomes" id="UP000007384">
    <property type="component" value="Chromosome"/>
</dbReference>
<dbReference type="GO" id="GO:0004156">
    <property type="term" value="F:dihydropteroate synthase activity"/>
    <property type="evidence" value="ECO:0007669"/>
    <property type="project" value="UniProtKB-EC"/>
</dbReference>
<evidence type="ECO:0000256" key="4">
    <source>
        <dbReference type="ARBA" id="ARBA00009503"/>
    </source>
</evidence>
<evidence type="ECO:0000256" key="1">
    <source>
        <dbReference type="ARBA" id="ARBA00000012"/>
    </source>
</evidence>
<dbReference type="InterPro" id="IPR006390">
    <property type="entry name" value="DHP_synth_dom"/>
</dbReference>
<name>H9UAD4_FERPD</name>
<evidence type="ECO:0000313" key="14">
    <source>
        <dbReference type="Proteomes" id="UP000007384"/>
    </source>
</evidence>
<dbReference type="HOGENOM" id="CLU_008023_0_2_0"/>
<dbReference type="SUPFAM" id="SSF51717">
    <property type="entry name" value="Dihydropteroate synthetase-like"/>
    <property type="match status" value="1"/>
</dbReference>
<dbReference type="GO" id="GO:0046654">
    <property type="term" value="P:tetrahydrofolate biosynthetic process"/>
    <property type="evidence" value="ECO:0007669"/>
    <property type="project" value="TreeGrafter"/>
</dbReference>
<organism evidence="13 14">
    <name type="scientific">Fervidobacterium pennivorans (strain DSM 9078 / Ven5)</name>
    <dbReference type="NCBI Taxonomy" id="771875"/>
    <lineage>
        <taxon>Bacteria</taxon>
        <taxon>Thermotogati</taxon>
        <taxon>Thermotogota</taxon>
        <taxon>Thermotogae</taxon>
        <taxon>Thermotogales</taxon>
        <taxon>Fervidobacteriaceae</taxon>
        <taxon>Fervidobacterium</taxon>
    </lineage>
</organism>
<evidence type="ECO:0000259" key="12">
    <source>
        <dbReference type="PROSITE" id="PS50972"/>
    </source>
</evidence>
<gene>
    <name evidence="13" type="ordered locus">Ferpe_0336</name>
</gene>
<evidence type="ECO:0000256" key="6">
    <source>
        <dbReference type="ARBA" id="ARBA00016919"/>
    </source>
</evidence>
<dbReference type="PANTHER" id="PTHR20941:SF1">
    <property type="entry name" value="FOLIC ACID SYNTHESIS PROTEIN FOL1"/>
    <property type="match status" value="1"/>
</dbReference>
<comment type="cofactor">
    <cofactor evidence="2">
        <name>Mg(2+)</name>
        <dbReference type="ChEBI" id="CHEBI:18420"/>
    </cofactor>
</comment>
<dbReference type="GO" id="GO:0046656">
    <property type="term" value="P:folic acid biosynthetic process"/>
    <property type="evidence" value="ECO:0007669"/>
    <property type="project" value="UniProtKB-KW"/>
</dbReference>
<dbReference type="AlphaFoldDB" id="H9UAD4"/>
<keyword evidence="14" id="KW-1185">Reference proteome</keyword>
<dbReference type="PROSITE" id="PS50972">
    <property type="entry name" value="PTERIN_BINDING"/>
    <property type="match status" value="1"/>
</dbReference>
<comment type="similarity">
    <text evidence="4">Belongs to the DHPS family.</text>
</comment>
<evidence type="ECO:0000256" key="8">
    <source>
        <dbReference type="ARBA" id="ARBA00022723"/>
    </source>
</evidence>
<dbReference type="GO" id="GO:0046872">
    <property type="term" value="F:metal ion binding"/>
    <property type="evidence" value="ECO:0007669"/>
    <property type="project" value="UniProtKB-KW"/>
</dbReference>
<evidence type="ECO:0000313" key="13">
    <source>
        <dbReference type="EMBL" id="AFG34477.1"/>
    </source>
</evidence>
<keyword evidence="10" id="KW-0289">Folate biosynthesis</keyword>
<comment type="pathway">
    <text evidence="3">Cofactor biosynthesis; tetrahydrofolate biosynthesis; 7,8-dihydrofolate from 2-amino-4-hydroxy-6-hydroxymethyl-7,8-dihydropteridine diphosphate and 4-aminobenzoate: step 1/2.</text>
</comment>
<dbReference type="InterPro" id="IPR011005">
    <property type="entry name" value="Dihydropteroate_synth-like_sf"/>
</dbReference>
<keyword evidence="9" id="KW-0460">Magnesium</keyword>
<dbReference type="PANTHER" id="PTHR20941">
    <property type="entry name" value="FOLATE SYNTHESIS PROTEINS"/>
    <property type="match status" value="1"/>
</dbReference>
<evidence type="ECO:0000256" key="10">
    <source>
        <dbReference type="ARBA" id="ARBA00022909"/>
    </source>
</evidence>
<dbReference type="PROSITE" id="PS00793">
    <property type="entry name" value="DHPS_2"/>
    <property type="match status" value="1"/>
</dbReference>
<dbReference type="eggNOG" id="COG0294">
    <property type="taxonomic scope" value="Bacteria"/>
</dbReference>
<evidence type="ECO:0000256" key="7">
    <source>
        <dbReference type="ARBA" id="ARBA00022679"/>
    </source>
</evidence>
<dbReference type="CDD" id="cd00739">
    <property type="entry name" value="DHPS"/>
    <property type="match status" value="1"/>
</dbReference>
<feature type="domain" description="Pterin-binding" evidence="12">
    <location>
        <begin position="19"/>
        <end position="269"/>
    </location>
</feature>
<dbReference type="EMBL" id="CP003260">
    <property type="protein sequence ID" value="AFG34477.1"/>
    <property type="molecule type" value="Genomic_DNA"/>
</dbReference>
<dbReference type="KEGG" id="fpe:Ferpe_0336"/>
<dbReference type="STRING" id="771875.Ferpe_0336"/>